<dbReference type="SUPFAM" id="SSF46689">
    <property type="entry name" value="Homeodomain-like"/>
    <property type="match status" value="2"/>
</dbReference>
<dbReference type="SMART" id="SM00342">
    <property type="entry name" value="HTH_ARAC"/>
    <property type="match status" value="1"/>
</dbReference>
<dbReference type="InterPro" id="IPR018062">
    <property type="entry name" value="HTH_AraC-typ_CS"/>
</dbReference>
<dbReference type="AlphaFoldDB" id="A0A5Q0TGG6"/>
<sequence length="319" mass="36134">MILPSVNIGVFTPQGCSPLSEGLLREPFILANQLLEQDKYQLTLLDHSVLTTLQEFDLLIVLAEQAPQQPISFSVKHTLQYYYQHNTPILSVHAGLYWIFDSGIEASGKFTNKQPDHDQPPISAQTLVAHWSLLDDLKEKYPNAALTDQLFQFGPHLSSCAGQTALLDCVLHYLQPFEEDELIQQLTELLCMKGLRNGEEKQRTPLMTSTIDAKLSAAIALMESHIETPLTTDDIANQVYISRRQLERLFKRHLDSMPARHYMQVRLKHAKHLLQTTSTSIVQIGLKCGFSSGPHFSSAYKTYYQLTPREERSKLNISS</sequence>
<dbReference type="EMBL" id="CP045700">
    <property type="protein sequence ID" value="QGA66233.1"/>
    <property type="molecule type" value="Genomic_DNA"/>
</dbReference>
<evidence type="ECO:0000256" key="1">
    <source>
        <dbReference type="ARBA" id="ARBA00023015"/>
    </source>
</evidence>
<keyword evidence="6" id="KW-1185">Reference proteome</keyword>
<dbReference type="GO" id="GO:0003700">
    <property type="term" value="F:DNA-binding transcription factor activity"/>
    <property type="evidence" value="ECO:0007669"/>
    <property type="project" value="InterPro"/>
</dbReference>
<dbReference type="PROSITE" id="PS01124">
    <property type="entry name" value="HTH_ARAC_FAMILY_2"/>
    <property type="match status" value="1"/>
</dbReference>
<evidence type="ECO:0000256" key="2">
    <source>
        <dbReference type="ARBA" id="ARBA00023125"/>
    </source>
</evidence>
<dbReference type="InterPro" id="IPR029062">
    <property type="entry name" value="Class_I_gatase-like"/>
</dbReference>
<evidence type="ECO:0000256" key="3">
    <source>
        <dbReference type="ARBA" id="ARBA00023163"/>
    </source>
</evidence>
<keyword evidence="2" id="KW-0238">DNA-binding</keyword>
<name>A0A5Q0TGG6_9VIBR</name>
<organism evidence="5 6">
    <name type="scientific">Vibrio algicola</name>
    <dbReference type="NCBI Taxonomy" id="2662262"/>
    <lineage>
        <taxon>Bacteria</taxon>
        <taxon>Pseudomonadati</taxon>
        <taxon>Pseudomonadota</taxon>
        <taxon>Gammaproteobacteria</taxon>
        <taxon>Vibrionales</taxon>
        <taxon>Vibrionaceae</taxon>
        <taxon>Vibrio</taxon>
    </lineage>
</organism>
<protein>
    <submittedName>
        <fullName evidence="5">Helix-turn-helix domain-containing protein</fullName>
    </submittedName>
</protein>
<keyword evidence="1" id="KW-0805">Transcription regulation</keyword>
<dbReference type="InterPro" id="IPR018060">
    <property type="entry name" value="HTH_AraC"/>
</dbReference>
<keyword evidence="3" id="KW-0804">Transcription</keyword>
<evidence type="ECO:0000313" key="6">
    <source>
        <dbReference type="Proteomes" id="UP000348942"/>
    </source>
</evidence>
<feature type="domain" description="HTH araC/xylS-type" evidence="4">
    <location>
        <begin position="216"/>
        <end position="314"/>
    </location>
</feature>
<evidence type="ECO:0000259" key="4">
    <source>
        <dbReference type="PROSITE" id="PS01124"/>
    </source>
</evidence>
<dbReference type="SUPFAM" id="SSF52317">
    <property type="entry name" value="Class I glutamine amidotransferase-like"/>
    <property type="match status" value="1"/>
</dbReference>
<dbReference type="PANTHER" id="PTHR43280">
    <property type="entry name" value="ARAC-FAMILY TRANSCRIPTIONAL REGULATOR"/>
    <property type="match status" value="1"/>
</dbReference>
<dbReference type="PANTHER" id="PTHR43280:SF2">
    <property type="entry name" value="HTH-TYPE TRANSCRIPTIONAL REGULATOR EXSA"/>
    <property type="match status" value="1"/>
</dbReference>
<reference evidence="5 6" key="1">
    <citation type="submission" date="2019-10" db="EMBL/GenBank/DDBJ databases">
        <title>Vibrio sp. nov., isolated from Coralline algae surface.</title>
        <authorList>
            <person name="Geng Y."/>
            <person name="Zhang X."/>
        </authorList>
    </citation>
    <scope>NUCLEOTIDE SEQUENCE [LARGE SCALE GENOMIC DNA]</scope>
    <source>
        <strain evidence="5 6">SM1977</strain>
    </source>
</reference>
<dbReference type="PROSITE" id="PS00041">
    <property type="entry name" value="HTH_ARAC_FAMILY_1"/>
    <property type="match status" value="1"/>
</dbReference>
<dbReference type="GO" id="GO:0043565">
    <property type="term" value="F:sequence-specific DNA binding"/>
    <property type="evidence" value="ECO:0007669"/>
    <property type="project" value="InterPro"/>
</dbReference>
<dbReference type="InterPro" id="IPR009057">
    <property type="entry name" value="Homeodomain-like_sf"/>
</dbReference>
<dbReference type="RefSeq" id="WP_153448367.1">
    <property type="nucleotide sequence ID" value="NZ_CP045700.1"/>
</dbReference>
<dbReference type="Gene3D" id="3.40.50.880">
    <property type="match status" value="1"/>
</dbReference>
<evidence type="ECO:0000313" key="5">
    <source>
        <dbReference type="EMBL" id="QGA66233.1"/>
    </source>
</evidence>
<dbReference type="Gene3D" id="1.10.10.60">
    <property type="entry name" value="Homeodomain-like"/>
    <property type="match status" value="1"/>
</dbReference>
<dbReference type="Pfam" id="PF12833">
    <property type="entry name" value="HTH_18"/>
    <property type="match status" value="1"/>
</dbReference>
<dbReference type="Proteomes" id="UP000348942">
    <property type="component" value="Chromosome 2"/>
</dbReference>
<proteinExistence type="predicted"/>
<gene>
    <name evidence="5" type="ORF">GFB47_12365</name>
</gene>
<accession>A0A5Q0TGG6</accession>